<sequence length="127" mass="13945">MASRLDTTSSFKSVAPFTAKSVLQTPDDFKFASRQTQRGSLAPRDLKEQDDWAQRMIKLVGVCPENNDWARKENPGGFQCLGGGHSMTDELLAEGLGGILAHPARKWGESKGPYYPDPNTGKYTRGV</sequence>
<evidence type="ECO:0000256" key="1">
    <source>
        <dbReference type="SAM" id="MobiDB-lite"/>
    </source>
</evidence>
<accession>A0A2J6T416</accession>
<organism evidence="2 3">
    <name type="scientific">Hyaloscypha bicolor E</name>
    <dbReference type="NCBI Taxonomy" id="1095630"/>
    <lineage>
        <taxon>Eukaryota</taxon>
        <taxon>Fungi</taxon>
        <taxon>Dikarya</taxon>
        <taxon>Ascomycota</taxon>
        <taxon>Pezizomycotina</taxon>
        <taxon>Leotiomycetes</taxon>
        <taxon>Helotiales</taxon>
        <taxon>Hyaloscyphaceae</taxon>
        <taxon>Hyaloscypha</taxon>
        <taxon>Hyaloscypha bicolor</taxon>
    </lineage>
</organism>
<dbReference type="GeneID" id="36588724"/>
<protein>
    <submittedName>
        <fullName evidence="2">Uncharacterized protein</fullName>
    </submittedName>
</protein>
<dbReference type="Proteomes" id="UP000235371">
    <property type="component" value="Unassembled WGS sequence"/>
</dbReference>
<evidence type="ECO:0000313" key="3">
    <source>
        <dbReference type="Proteomes" id="UP000235371"/>
    </source>
</evidence>
<evidence type="ECO:0000313" key="2">
    <source>
        <dbReference type="EMBL" id="PMD57663.1"/>
    </source>
</evidence>
<feature type="region of interest" description="Disordered" evidence="1">
    <location>
        <begin position="107"/>
        <end position="127"/>
    </location>
</feature>
<dbReference type="RefSeq" id="XP_024734567.1">
    <property type="nucleotide sequence ID" value="XM_024880647.1"/>
</dbReference>
<dbReference type="EMBL" id="KZ613846">
    <property type="protein sequence ID" value="PMD57663.1"/>
    <property type="molecule type" value="Genomic_DNA"/>
</dbReference>
<keyword evidence="3" id="KW-1185">Reference proteome</keyword>
<gene>
    <name evidence="2" type="ORF">K444DRAFT_615063</name>
</gene>
<proteinExistence type="predicted"/>
<dbReference type="AlphaFoldDB" id="A0A2J6T416"/>
<dbReference type="OrthoDB" id="3505129at2759"/>
<dbReference type="InParanoid" id="A0A2J6T416"/>
<name>A0A2J6T416_9HELO</name>
<reference evidence="2 3" key="1">
    <citation type="submission" date="2016-04" db="EMBL/GenBank/DDBJ databases">
        <title>A degradative enzymes factory behind the ericoid mycorrhizal symbiosis.</title>
        <authorList>
            <consortium name="DOE Joint Genome Institute"/>
            <person name="Martino E."/>
            <person name="Morin E."/>
            <person name="Grelet G."/>
            <person name="Kuo A."/>
            <person name="Kohler A."/>
            <person name="Daghino S."/>
            <person name="Barry K."/>
            <person name="Choi C."/>
            <person name="Cichocki N."/>
            <person name="Clum A."/>
            <person name="Copeland A."/>
            <person name="Hainaut M."/>
            <person name="Haridas S."/>
            <person name="Labutti K."/>
            <person name="Lindquist E."/>
            <person name="Lipzen A."/>
            <person name="Khouja H.-R."/>
            <person name="Murat C."/>
            <person name="Ohm R."/>
            <person name="Olson A."/>
            <person name="Spatafora J."/>
            <person name="Veneault-Fourrey C."/>
            <person name="Henrissat B."/>
            <person name="Grigoriev I."/>
            <person name="Martin F."/>
            <person name="Perotto S."/>
        </authorList>
    </citation>
    <scope>NUCLEOTIDE SEQUENCE [LARGE SCALE GENOMIC DNA]</scope>
    <source>
        <strain evidence="2 3">E</strain>
    </source>
</reference>